<gene>
    <name evidence="1" type="ORF">SAMN04489713_104313</name>
</gene>
<dbReference type="Proteomes" id="UP000183413">
    <property type="component" value="Unassembled WGS sequence"/>
</dbReference>
<reference evidence="1 2" key="1">
    <citation type="submission" date="2016-10" db="EMBL/GenBank/DDBJ databases">
        <authorList>
            <person name="de Groot N.N."/>
        </authorList>
    </citation>
    <scope>NUCLEOTIDE SEQUENCE [LARGE SCALE GENOMIC DNA]</scope>
    <source>
        <strain evidence="1 2">DSM 43067</strain>
    </source>
</reference>
<proteinExistence type="predicted"/>
<name>A0A1I5EVY5_9ACTN</name>
<dbReference type="AlphaFoldDB" id="A0A1I5EVY5"/>
<evidence type="ECO:0000313" key="1">
    <source>
        <dbReference type="EMBL" id="SFO15674.1"/>
    </source>
</evidence>
<keyword evidence="2" id="KW-1185">Reference proteome</keyword>
<dbReference type="RefSeq" id="WP_075021124.1">
    <property type="nucleotide sequence ID" value="NZ_FOVH01000004.1"/>
</dbReference>
<dbReference type="InParanoid" id="A0A1I5EVY5"/>
<evidence type="ECO:0000313" key="2">
    <source>
        <dbReference type="Proteomes" id="UP000183413"/>
    </source>
</evidence>
<sequence length="304" mass="34444">MRVLLFFNELSCTVVLPKDRVDEAMKQFVGVLRKVAAQRGDTALISEMKLAEVELAPGYYLGEWSGRPANRDLWRWIRGLQNRAPFRSVLPPGAEEGAEYFWDGRPAKGLGAAHLMDGASVSLPVASAWEVPWVRARRATLPDDPDDDIHEDDVEIRHAATLDHVDVHHEWIGAAGISEIQNGAQIWEARADLYPHLLFLPRTEEQFATLESRWVVPGARELLRINETIGHWDPARSPEPAWRSYVTPESASRKHYCEFEDFDGVVRLFDLHGRFPPTPGRVYFRLVPEQRKATVANIGRKLGV</sequence>
<organism evidence="1 2">
    <name type="scientific">Actinomadura madurae</name>
    <dbReference type="NCBI Taxonomy" id="1993"/>
    <lineage>
        <taxon>Bacteria</taxon>
        <taxon>Bacillati</taxon>
        <taxon>Actinomycetota</taxon>
        <taxon>Actinomycetes</taxon>
        <taxon>Streptosporangiales</taxon>
        <taxon>Thermomonosporaceae</taxon>
        <taxon>Actinomadura</taxon>
    </lineage>
</organism>
<accession>A0A1I5EVY5</accession>
<protein>
    <submittedName>
        <fullName evidence="1">Uncharacterized protein</fullName>
    </submittedName>
</protein>
<dbReference type="EMBL" id="FOVH01000004">
    <property type="protein sequence ID" value="SFO15674.1"/>
    <property type="molecule type" value="Genomic_DNA"/>
</dbReference>